<feature type="region of interest" description="Disordered" evidence="1">
    <location>
        <begin position="1"/>
        <end position="25"/>
    </location>
</feature>
<protein>
    <recommendedName>
        <fullName evidence="4">Myb-like domain-containing protein</fullName>
    </recommendedName>
</protein>
<organism evidence="2 3">
    <name type="scientific">Saponaria officinalis</name>
    <name type="common">Common soapwort</name>
    <name type="synonym">Lychnis saponaria</name>
    <dbReference type="NCBI Taxonomy" id="3572"/>
    <lineage>
        <taxon>Eukaryota</taxon>
        <taxon>Viridiplantae</taxon>
        <taxon>Streptophyta</taxon>
        <taxon>Embryophyta</taxon>
        <taxon>Tracheophyta</taxon>
        <taxon>Spermatophyta</taxon>
        <taxon>Magnoliopsida</taxon>
        <taxon>eudicotyledons</taxon>
        <taxon>Gunneridae</taxon>
        <taxon>Pentapetalae</taxon>
        <taxon>Caryophyllales</taxon>
        <taxon>Caryophyllaceae</taxon>
        <taxon>Caryophylleae</taxon>
        <taxon>Saponaria</taxon>
    </lineage>
</organism>
<evidence type="ECO:0000313" key="3">
    <source>
        <dbReference type="Proteomes" id="UP001443914"/>
    </source>
</evidence>
<dbReference type="PANTHER" id="PTHR45023">
    <property type="match status" value="1"/>
</dbReference>
<feature type="compositionally biased region" description="Low complexity" evidence="1">
    <location>
        <begin position="139"/>
        <end position="150"/>
    </location>
</feature>
<sequence length="242" mass="28099">IPPIDLSDDDLESIDINNQSNDKVGGKRERWTIEDDKILAKAWITISVDGKIGKNQKDAKSRWHRVSTDLNEFNEIHTRIHNEYHSGWSDDQLKEATIEEWNKVKKRKFQFMHIWSIINENAKWNAAKEGEEHSGAKRSSSNMEENSSTTHPMGTKAAKARKKDKGKVDRDQLQTKFNEQFSIYTEIQKEKIQAMKELNERLKSRSMAEDIALLNTDTSNYTEEAKAVHRKICAEIKTKWNV</sequence>
<dbReference type="AlphaFoldDB" id="A0AAW1H1T4"/>
<dbReference type="Proteomes" id="UP001443914">
    <property type="component" value="Unassembled WGS sequence"/>
</dbReference>
<reference evidence="2" key="1">
    <citation type="submission" date="2024-03" db="EMBL/GenBank/DDBJ databases">
        <title>WGS assembly of Saponaria officinalis var. Norfolk2.</title>
        <authorList>
            <person name="Jenkins J."/>
            <person name="Shu S."/>
            <person name="Grimwood J."/>
            <person name="Barry K."/>
            <person name="Goodstein D."/>
            <person name="Schmutz J."/>
            <person name="Leebens-Mack J."/>
            <person name="Osbourn A."/>
        </authorList>
    </citation>
    <scope>NUCLEOTIDE SEQUENCE [LARGE SCALE GENOMIC DNA]</scope>
    <source>
        <strain evidence="2">JIC</strain>
    </source>
</reference>
<dbReference type="EMBL" id="JBDFQZ010000013">
    <property type="protein sequence ID" value="KAK9669786.1"/>
    <property type="molecule type" value="Genomic_DNA"/>
</dbReference>
<accession>A0AAW1H1T4</accession>
<keyword evidence="3" id="KW-1185">Reference proteome</keyword>
<feature type="compositionally biased region" description="Basic and acidic residues" evidence="1">
    <location>
        <begin position="126"/>
        <end position="135"/>
    </location>
</feature>
<feature type="region of interest" description="Disordered" evidence="1">
    <location>
        <begin position="126"/>
        <end position="170"/>
    </location>
</feature>
<feature type="non-terminal residue" evidence="2">
    <location>
        <position position="1"/>
    </location>
</feature>
<feature type="compositionally biased region" description="Acidic residues" evidence="1">
    <location>
        <begin position="1"/>
        <end position="13"/>
    </location>
</feature>
<dbReference type="PANTHER" id="PTHR45023:SF4">
    <property type="entry name" value="GLYCINE-RICH PROTEIN-RELATED"/>
    <property type="match status" value="1"/>
</dbReference>
<gene>
    <name evidence="2" type="ORF">RND81_13G154400</name>
</gene>
<comment type="caution">
    <text evidence="2">The sequence shown here is derived from an EMBL/GenBank/DDBJ whole genome shotgun (WGS) entry which is preliminary data.</text>
</comment>
<evidence type="ECO:0008006" key="4">
    <source>
        <dbReference type="Google" id="ProtNLM"/>
    </source>
</evidence>
<evidence type="ECO:0000313" key="2">
    <source>
        <dbReference type="EMBL" id="KAK9669786.1"/>
    </source>
</evidence>
<proteinExistence type="predicted"/>
<evidence type="ECO:0000256" key="1">
    <source>
        <dbReference type="SAM" id="MobiDB-lite"/>
    </source>
</evidence>
<name>A0AAW1H1T4_SAPOF</name>